<reference evidence="3" key="2">
    <citation type="submission" date="2007-04" db="EMBL/GenBank/DDBJ databases">
        <title>Complete genome sequence of the nitrogen-fixing bacterium Azorhizobium caulinodans ORS571.</title>
        <authorList>
            <person name="Lee K.B."/>
            <person name="Backer P.D."/>
            <person name="Aono T."/>
            <person name="Liu C.T."/>
            <person name="Suzuki S."/>
            <person name="Suzuki T."/>
            <person name="Kaneko T."/>
            <person name="Yamada M."/>
            <person name="Tabata S."/>
            <person name="Kupfer D.M."/>
            <person name="Najar F.Z."/>
            <person name="Wiley G.B."/>
            <person name="Roe B."/>
            <person name="Binnewies T."/>
            <person name="Ussery D."/>
            <person name="Vereecke D."/>
            <person name="Gevers D."/>
            <person name="Holsters M."/>
            <person name="Oyaizu H."/>
        </authorList>
    </citation>
    <scope>NUCLEOTIDE SEQUENCE [LARGE SCALE GENOMIC DNA]</scope>
    <source>
        <strain evidence="3">ATCC 43989 / DSM 5975 / JCM 20966 / LMG 6465 / NBRC 14845 / NCIMB 13405 / ORS 571</strain>
    </source>
</reference>
<accession>A8HVB9</accession>
<reference evidence="2 3" key="6">
    <citation type="journal article" date="2011" name="Appl. Environ. Microbiol.">
        <title>Involvement of the azorhizobial chromosome partition gene (parA) in the onset of bacteroid differentiation during Sesbania rostrata stem nodule development.</title>
        <authorList>
            <person name="Liu CT."/>
            <person name="Lee KB."/>
            <person name="Wang YS."/>
            <person name="Peng MH."/>
            <person name="Lee KT."/>
            <person name="Suzuki S."/>
            <person name="Suzuki T."/>
            <person name="Oyaizu H."/>
        </authorList>
    </citation>
    <scope>NUCLEOTIDE SEQUENCE [LARGE SCALE GENOMIC DNA]</scope>
    <source>
        <strain evidence="3">ATCC 43989 / DSM 5975 / JCM 20966 / LMG 6465 / NBRC 14845 / NCIMB 13405 / ORS 571</strain>
    </source>
</reference>
<dbReference type="PIRSF" id="PIRSF032131">
    <property type="entry name" value="UCP032131"/>
    <property type="match status" value="1"/>
</dbReference>
<organism evidence="2 3">
    <name type="scientific">Azorhizobium caulinodans (strain ATCC 43989 / DSM 5975 / JCM 20966 / LMG 6465 / NBRC 14845 / NCIMB 13405 / ORS 571)</name>
    <dbReference type="NCBI Taxonomy" id="438753"/>
    <lineage>
        <taxon>Bacteria</taxon>
        <taxon>Pseudomonadati</taxon>
        <taxon>Pseudomonadota</taxon>
        <taxon>Alphaproteobacteria</taxon>
        <taxon>Hyphomicrobiales</taxon>
        <taxon>Xanthobacteraceae</taxon>
        <taxon>Azorhizobium</taxon>
    </lineage>
</organism>
<feature type="region of interest" description="Disordered" evidence="1">
    <location>
        <begin position="51"/>
        <end position="77"/>
    </location>
</feature>
<dbReference type="STRING" id="438753.AZC_4298"/>
<dbReference type="RefSeq" id="WP_012172818.1">
    <property type="nucleotide sequence ID" value="NC_009937.1"/>
</dbReference>
<dbReference type="eggNOG" id="COG5319">
    <property type="taxonomic scope" value="Bacteria"/>
</dbReference>
<dbReference type="EMBL" id="AP009384">
    <property type="protein sequence ID" value="BAF90296.1"/>
    <property type="molecule type" value="Genomic_DNA"/>
</dbReference>
<gene>
    <name evidence="2" type="ordered locus">AZC_4298</name>
</gene>
<reference evidence="2 3" key="5">
    <citation type="journal article" date="2010" name="Appl. Environ. Microbiol.">
        <title>phrR-like gene praR of Azorhizobium caulinodans ORS571 is essential for symbiosis with Sesbania rostrata and is involved in expression of reb genes.</title>
        <authorList>
            <person name="Akiba N."/>
            <person name="Aono T."/>
            <person name="Toyazaki H."/>
            <person name="Sato S."/>
            <person name="Oyaizu H."/>
        </authorList>
    </citation>
    <scope>NUCLEOTIDE SEQUENCE [LARGE SCALE GENOMIC DNA]</scope>
    <source>
        <strain evidence="3">ATCC 43989 / DSM 5975 / JCM 20966 / LMG 6465 / NBRC 14845 / NCIMB 13405 / ORS 571</strain>
    </source>
</reference>
<proteinExistence type="predicted"/>
<dbReference type="Proteomes" id="UP000000270">
    <property type="component" value="Chromosome"/>
</dbReference>
<name>A8HVB9_AZOC5</name>
<protein>
    <submittedName>
        <fullName evidence="2">Uncharacterized protein</fullName>
    </submittedName>
</protein>
<keyword evidence="3" id="KW-1185">Reference proteome</keyword>
<sequence>MIRYTLRCASDHTFDSWFPSSDSFDAQKARGLVSCPTCGATTVEKAVMAPAVSRTDREKAPQAARPEGEPTTPVTVMGEQEQAFRALLRELKDHVTRNADYVGDEFATLARQMHEGEVEHRSIYGEATADEIKALREDEVEVFPLPVLPDERN</sequence>
<dbReference type="HOGENOM" id="CLU_112041_1_0_5"/>
<reference evidence="2 3" key="1">
    <citation type="journal article" date="2007" name="Appl. Environ. Microbiol.">
        <title>Rhizobial factors required for stem nodule maturation and maintenance in Sesbania rostrata-Azorhizobium caulinodans ORS571 symbiosis.</title>
        <authorList>
            <person name="Suzuki S."/>
            <person name="Aono T."/>
            <person name="Lee KB."/>
            <person name="Suzuki T."/>
            <person name="Liu CT."/>
            <person name="Miwa H."/>
            <person name="Wakao S."/>
            <person name="Iki T."/>
            <person name="Oyaizu H."/>
        </authorList>
    </citation>
    <scope>NUCLEOTIDE SEQUENCE [LARGE SCALE GENOMIC DNA]</scope>
    <source>
        <strain evidence="3">ATCC 43989 / DSM 5975 / JCM 20966 / LMG 6465 / NBRC 14845 / NCIMB 13405 / ORS 571</strain>
    </source>
</reference>
<dbReference type="Pfam" id="PF06676">
    <property type="entry name" value="DUF1178"/>
    <property type="match status" value="1"/>
</dbReference>
<evidence type="ECO:0000313" key="2">
    <source>
        <dbReference type="EMBL" id="BAF90296.1"/>
    </source>
</evidence>
<dbReference type="InterPro" id="IPR009562">
    <property type="entry name" value="DUF1178"/>
</dbReference>
<dbReference type="AlphaFoldDB" id="A8HVB9"/>
<reference evidence="2 3" key="4">
    <citation type="journal article" date="2009" name="Appl. Environ. Microbiol.">
        <title>Comparative genome-wide transcriptional profiling of Azorhizobium caulinodans ORS571 grown under free-living and symbiotic conditions.</title>
        <authorList>
            <person name="Tsukada S."/>
            <person name="Aono T."/>
            <person name="Akiba N."/>
            <person name="Lee KB."/>
            <person name="Liu CT."/>
            <person name="Toyazaki H."/>
            <person name="Oyaizu H."/>
        </authorList>
    </citation>
    <scope>NUCLEOTIDE SEQUENCE [LARGE SCALE GENOMIC DNA]</scope>
    <source>
        <strain evidence="3">ATCC 43989 / DSM 5975 / JCM 20966 / LMG 6465 / NBRC 14845 / NCIMB 13405 / ORS 571</strain>
    </source>
</reference>
<reference evidence="2 3" key="3">
    <citation type="journal article" date="2008" name="BMC Genomics">
        <title>The genome of the versatile nitrogen fixer Azorhizobium caulinodans ORS571.</title>
        <authorList>
            <person name="Lee KB."/>
            <person name="Backer P.D."/>
            <person name="Aono T."/>
            <person name="Liu CT."/>
            <person name="Suzuki S."/>
            <person name="Suzuki T."/>
            <person name="Kaneko T."/>
            <person name="Yamada M."/>
            <person name="Tabata S."/>
            <person name="Kupfer D.M."/>
            <person name="Najar F.Z."/>
            <person name="Wiley G.B."/>
            <person name="Roe B."/>
            <person name="Binnewies T.T."/>
            <person name="Ussery D.W."/>
            <person name="D'Haeze W."/>
            <person name="Herder J.D."/>
            <person name="Gevers D."/>
            <person name="Vereecke D."/>
            <person name="Holsters M."/>
            <person name="Oyaizu H."/>
        </authorList>
    </citation>
    <scope>NUCLEOTIDE SEQUENCE [LARGE SCALE GENOMIC DNA]</scope>
    <source>
        <strain evidence="3">ATCC 43989 / DSM 5975 / JCM 20966 / LMG 6465 / NBRC 14845 / NCIMB 13405 / ORS 571</strain>
    </source>
</reference>
<dbReference type="KEGG" id="azc:AZC_4298"/>
<evidence type="ECO:0000256" key="1">
    <source>
        <dbReference type="SAM" id="MobiDB-lite"/>
    </source>
</evidence>
<evidence type="ECO:0000313" key="3">
    <source>
        <dbReference type="Proteomes" id="UP000000270"/>
    </source>
</evidence>